<reference evidence="1 3" key="1">
    <citation type="submission" date="2021-05" db="EMBL/GenBank/DDBJ databases">
        <title>Genome Assembly of Synthetic Allotetraploid Brassica napus Reveals Homoeologous Exchanges between Subgenomes.</title>
        <authorList>
            <person name="Davis J.T."/>
        </authorList>
    </citation>
    <scope>NUCLEOTIDE SEQUENCE [LARGE SCALE GENOMIC DNA]</scope>
    <source>
        <strain evidence="3">cv. Da-Ae</strain>
        <tissue evidence="1">Seedling</tissue>
    </source>
</reference>
<accession>A0ABQ8AKR0</accession>
<evidence type="ECO:0000313" key="2">
    <source>
        <dbReference type="EMBL" id="KAH0905532.1"/>
    </source>
</evidence>
<dbReference type="EMBL" id="JAGKQM010000010">
    <property type="protein sequence ID" value="KAH0905532.1"/>
    <property type="molecule type" value="Genomic_DNA"/>
</dbReference>
<keyword evidence="3" id="KW-1185">Reference proteome</keyword>
<dbReference type="Proteomes" id="UP000824890">
    <property type="component" value="Unassembled WGS sequence"/>
</dbReference>
<dbReference type="EMBL" id="JAGKQM010000013">
    <property type="protein sequence ID" value="KAH0893134.1"/>
    <property type="molecule type" value="Genomic_DNA"/>
</dbReference>
<evidence type="ECO:0000313" key="1">
    <source>
        <dbReference type="EMBL" id="KAH0893134.1"/>
    </source>
</evidence>
<gene>
    <name evidence="2" type="ORF">HID58_037359</name>
    <name evidence="1" type="ORF">HID58_055563</name>
</gene>
<proteinExistence type="predicted"/>
<sequence length="22" mass="2649">MFSKFHLVLTLFSLKNVRSLHM</sequence>
<evidence type="ECO:0000313" key="3">
    <source>
        <dbReference type="Proteomes" id="UP000824890"/>
    </source>
</evidence>
<comment type="caution">
    <text evidence="1">The sequence shown here is derived from an EMBL/GenBank/DDBJ whole genome shotgun (WGS) entry which is preliminary data.</text>
</comment>
<organism evidence="1 3">
    <name type="scientific">Brassica napus</name>
    <name type="common">Rape</name>
    <dbReference type="NCBI Taxonomy" id="3708"/>
    <lineage>
        <taxon>Eukaryota</taxon>
        <taxon>Viridiplantae</taxon>
        <taxon>Streptophyta</taxon>
        <taxon>Embryophyta</taxon>
        <taxon>Tracheophyta</taxon>
        <taxon>Spermatophyta</taxon>
        <taxon>Magnoliopsida</taxon>
        <taxon>eudicotyledons</taxon>
        <taxon>Gunneridae</taxon>
        <taxon>Pentapetalae</taxon>
        <taxon>rosids</taxon>
        <taxon>malvids</taxon>
        <taxon>Brassicales</taxon>
        <taxon>Brassicaceae</taxon>
        <taxon>Brassiceae</taxon>
        <taxon>Brassica</taxon>
    </lineage>
</organism>
<protein>
    <submittedName>
        <fullName evidence="1">Uncharacterized protein</fullName>
    </submittedName>
</protein>
<name>A0ABQ8AKR0_BRANA</name>